<dbReference type="EMBL" id="CAJVPP010000001">
    <property type="protein sequence ID" value="CAG8433917.1"/>
    <property type="molecule type" value="Genomic_DNA"/>
</dbReference>
<proteinExistence type="predicted"/>
<reference evidence="1" key="1">
    <citation type="submission" date="2021-06" db="EMBL/GenBank/DDBJ databases">
        <authorList>
            <person name="Kallberg Y."/>
            <person name="Tangrot J."/>
            <person name="Rosling A."/>
        </authorList>
    </citation>
    <scope>NUCLEOTIDE SEQUENCE</scope>
    <source>
        <strain evidence="1">87-6 pot B 2015</strain>
    </source>
</reference>
<evidence type="ECO:0000313" key="2">
    <source>
        <dbReference type="Proteomes" id="UP000789375"/>
    </source>
</evidence>
<organism evidence="1 2">
    <name type="scientific">Funneliformis mosseae</name>
    <name type="common">Endomycorrhizal fungus</name>
    <name type="synonym">Glomus mosseae</name>
    <dbReference type="NCBI Taxonomy" id="27381"/>
    <lineage>
        <taxon>Eukaryota</taxon>
        <taxon>Fungi</taxon>
        <taxon>Fungi incertae sedis</taxon>
        <taxon>Mucoromycota</taxon>
        <taxon>Glomeromycotina</taxon>
        <taxon>Glomeromycetes</taxon>
        <taxon>Glomerales</taxon>
        <taxon>Glomeraceae</taxon>
        <taxon>Funneliformis</taxon>
    </lineage>
</organism>
<sequence length="163" mass="19189">MLRYHSSFVMNSSNNYPPYITQIDGIYLLNIPQFLIFEYPLPPTSSQIFNAYKKFGNFNIFRTFLQNALVNIDTTSASIMASFAWRTAREDFKTFFKDYANSVKREVNARKNVFRFKPYDCTKSSRKQAKSRRNKNSDDVGLNQEQFTGWVFGEELKTFQFIN</sequence>
<accession>A0A9N8YMM1</accession>
<name>A0A9N8YMM1_FUNMO</name>
<comment type="caution">
    <text evidence="1">The sequence shown here is derived from an EMBL/GenBank/DDBJ whole genome shotgun (WGS) entry which is preliminary data.</text>
</comment>
<keyword evidence="2" id="KW-1185">Reference proteome</keyword>
<gene>
    <name evidence="1" type="ORF">FMOSSE_LOCUS4</name>
</gene>
<protein>
    <submittedName>
        <fullName evidence="1">7890_t:CDS:1</fullName>
    </submittedName>
</protein>
<dbReference type="Proteomes" id="UP000789375">
    <property type="component" value="Unassembled WGS sequence"/>
</dbReference>
<evidence type="ECO:0000313" key="1">
    <source>
        <dbReference type="EMBL" id="CAG8433917.1"/>
    </source>
</evidence>
<dbReference type="AlphaFoldDB" id="A0A9N8YMM1"/>